<dbReference type="PANTHER" id="PTHR44068">
    <property type="entry name" value="ZGC:194242"/>
    <property type="match status" value="1"/>
</dbReference>
<accession>A0A423VL28</accession>
<organism evidence="5 6">
    <name type="scientific">Cytospora leucostoma</name>
    <dbReference type="NCBI Taxonomy" id="1230097"/>
    <lineage>
        <taxon>Eukaryota</taxon>
        <taxon>Fungi</taxon>
        <taxon>Dikarya</taxon>
        <taxon>Ascomycota</taxon>
        <taxon>Pezizomycotina</taxon>
        <taxon>Sordariomycetes</taxon>
        <taxon>Sordariomycetidae</taxon>
        <taxon>Diaporthales</taxon>
        <taxon>Cytosporaceae</taxon>
        <taxon>Cytospora</taxon>
    </lineage>
</organism>
<comment type="caution">
    <text evidence="5">The sequence shown here is derived from an EMBL/GenBank/DDBJ whole genome shotgun (WGS) entry which is preliminary data.</text>
</comment>
<keyword evidence="1" id="KW-0808">Transferase</keyword>
<feature type="domain" description="Methyltransferase" evidence="4">
    <location>
        <begin position="44"/>
        <end position="171"/>
    </location>
</feature>
<evidence type="ECO:0000313" key="6">
    <source>
        <dbReference type="Proteomes" id="UP000285146"/>
    </source>
</evidence>
<dbReference type="EMBL" id="LKEB01000089">
    <property type="protein sequence ID" value="ROV91713.1"/>
    <property type="molecule type" value="Genomic_DNA"/>
</dbReference>
<gene>
    <name evidence="5" type="ORF">VPNG_09955</name>
</gene>
<evidence type="ECO:0000259" key="4">
    <source>
        <dbReference type="Pfam" id="PF13847"/>
    </source>
</evidence>
<sequence length="290" mass="31900">MSNTKSPESTPESGYTFGYSKTTTSSHASRTIHTDAAFVIPHIKPHHKILDVGSGPGTITIGFAELVDQTSGGRVIGVDIGEAVVSSAAHLARAKGYPEQVLKFQHGNVLERLPFPDESFDVVYTSQTLIHLAPAPDSPVNALKEIRRVLKPDGFLAARDAASITYHPFREELQRKLTDRLFAVVGTGEPCGLRMQEYLRSAGWDLDIDIAFGKVVIGGSTTIVAGREKVGWWLDTMGGRFNKGDPFRESWLKHGFTEDDCDETKALLEKWADSQDAWYGVLQSEILAWK</sequence>
<evidence type="ECO:0000256" key="2">
    <source>
        <dbReference type="ARBA" id="ARBA00038188"/>
    </source>
</evidence>
<dbReference type="InterPro" id="IPR050447">
    <property type="entry name" value="Erg6_SMT_methyltransf"/>
</dbReference>
<dbReference type="AlphaFoldDB" id="A0A423VL28"/>
<keyword evidence="6" id="KW-1185">Reference proteome</keyword>
<evidence type="ECO:0000313" key="5">
    <source>
        <dbReference type="EMBL" id="ROV91713.1"/>
    </source>
</evidence>
<dbReference type="InParanoid" id="A0A423VL28"/>
<dbReference type="Gene3D" id="3.40.50.150">
    <property type="entry name" value="Vaccinia Virus protein VP39"/>
    <property type="match status" value="1"/>
</dbReference>
<dbReference type="SUPFAM" id="SSF53335">
    <property type="entry name" value="S-adenosyl-L-methionine-dependent methyltransferases"/>
    <property type="match status" value="1"/>
</dbReference>
<evidence type="ECO:0000256" key="1">
    <source>
        <dbReference type="ARBA" id="ARBA00022679"/>
    </source>
</evidence>
<reference evidence="5 6" key="1">
    <citation type="submission" date="2015-09" db="EMBL/GenBank/DDBJ databases">
        <title>Host preference determinants of Valsa canker pathogens revealed by comparative genomics.</title>
        <authorList>
            <person name="Yin Z."/>
            <person name="Huang L."/>
        </authorList>
    </citation>
    <scope>NUCLEOTIDE SEQUENCE [LARGE SCALE GENOMIC DNA]</scope>
    <source>
        <strain evidence="5 6">SXYLt</strain>
    </source>
</reference>
<evidence type="ECO:0000256" key="3">
    <source>
        <dbReference type="SAM" id="MobiDB-lite"/>
    </source>
</evidence>
<dbReference type="Proteomes" id="UP000285146">
    <property type="component" value="Unassembled WGS sequence"/>
</dbReference>
<dbReference type="CDD" id="cd02440">
    <property type="entry name" value="AdoMet_MTases"/>
    <property type="match status" value="1"/>
</dbReference>
<proteinExistence type="inferred from homology"/>
<dbReference type="OrthoDB" id="10017101at2759"/>
<dbReference type="GO" id="GO:0003838">
    <property type="term" value="F:sterol 24-C-methyltransferase activity"/>
    <property type="evidence" value="ECO:0007669"/>
    <property type="project" value="TreeGrafter"/>
</dbReference>
<dbReference type="PANTHER" id="PTHR44068:SF1">
    <property type="entry name" value="HYPOTHETICAL LOC100005854"/>
    <property type="match status" value="1"/>
</dbReference>
<dbReference type="Pfam" id="PF13847">
    <property type="entry name" value="Methyltransf_31"/>
    <property type="match status" value="1"/>
</dbReference>
<dbReference type="GO" id="GO:0016126">
    <property type="term" value="P:sterol biosynthetic process"/>
    <property type="evidence" value="ECO:0007669"/>
    <property type="project" value="TreeGrafter"/>
</dbReference>
<feature type="region of interest" description="Disordered" evidence="3">
    <location>
        <begin position="1"/>
        <end position="22"/>
    </location>
</feature>
<protein>
    <recommendedName>
        <fullName evidence="4">Methyltransferase domain-containing protein</fullName>
    </recommendedName>
</protein>
<dbReference type="GO" id="GO:0005783">
    <property type="term" value="C:endoplasmic reticulum"/>
    <property type="evidence" value="ECO:0007669"/>
    <property type="project" value="TreeGrafter"/>
</dbReference>
<name>A0A423VL28_9PEZI</name>
<dbReference type="InterPro" id="IPR029063">
    <property type="entry name" value="SAM-dependent_MTases_sf"/>
</dbReference>
<dbReference type="STRING" id="1230097.A0A423VL28"/>
<dbReference type="InterPro" id="IPR025714">
    <property type="entry name" value="Methyltranfer_dom"/>
</dbReference>
<comment type="similarity">
    <text evidence="2">Belongs to the class I-like SAM-binding methyltransferase superfamily. Erg6/SMT family.</text>
</comment>